<dbReference type="GO" id="GO:0005975">
    <property type="term" value="P:carbohydrate metabolic process"/>
    <property type="evidence" value="ECO:0007669"/>
    <property type="project" value="InterPro"/>
</dbReference>
<evidence type="ECO:0000256" key="3">
    <source>
        <dbReference type="ARBA" id="ARBA00022695"/>
    </source>
</evidence>
<proteinExistence type="predicted"/>
<dbReference type="SUPFAM" id="SSF52374">
    <property type="entry name" value="Nucleotidylyl transferase"/>
    <property type="match status" value="1"/>
</dbReference>
<dbReference type="STRING" id="1795632.TH606_04125"/>
<evidence type="ECO:0000256" key="4">
    <source>
        <dbReference type="ARBA" id="ARBA00022741"/>
    </source>
</evidence>
<accession>A0A177E867</accession>
<comment type="catalytic activity">
    <reaction evidence="7">
        <text>D-glycero-beta-D-manno-heptose 1-phosphate + ATP + H(+) = ADP-D-glycero-beta-D-manno-heptose + diphosphate</text>
        <dbReference type="Rhea" id="RHEA:27465"/>
        <dbReference type="ChEBI" id="CHEBI:15378"/>
        <dbReference type="ChEBI" id="CHEBI:30616"/>
        <dbReference type="ChEBI" id="CHEBI:33019"/>
        <dbReference type="ChEBI" id="CHEBI:59967"/>
        <dbReference type="ChEBI" id="CHEBI:61593"/>
        <dbReference type="EC" id="2.7.7.70"/>
    </reaction>
</comment>
<evidence type="ECO:0000313" key="9">
    <source>
        <dbReference type="EMBL" id="OAG27978.1"/>
    </source>
</evidence>
<dbReference type="InterPro" id="IPR050385">
    <property type="entry name" value="Archaeal_FAD_synthase"/>
</dbReference>
<keyword evidence="6" id="KW-0119">Carbohydrate metabolism</keyword>
<dbReference type="Proteomes" id="UP000076964">
    <property type="component" value="Unassembled WGS sequence"/>
</dbReference>
<organism evidence="9 10">
    <name type="scientific">Thermodesulfatator autotrophicus</name>
    <dbReference type="NCBI Taxonomy" id="1795632"/>
    <lineage>
        <taxon>Bacteria</taxon>
        <taxon>Pseudomonadati</taxon>
        <taxon>Thermodesulfobacteriota</taxon>
        <taxon>Thermodesulfobacteria</taxon>
        <taxon>Thermodesulfobacteriales</taxon>
        <taxon>Thermodesulfatatoraceae</taxon>
        <taxon>Thermodesulfatator</taxon>
    </lineage>
</organism>
<evidence type="ECO:0000256" key="2">
    <source>
        <dbReference type="ARBA" id="ARBA00022679"/>
    </source>
</evidence>
<dbReference type="NCBIfam" id="TIGR00125">
    <property type="entry name" value="cyt_tran_rel"/>
    <property type="match status" value="1"/>
</dbReference>
<dbReference type="GO" id="GO:0016779">
    <property type="term" value="F:nucleotidyltransferase activity"/>
    <property type="evidence" value="ECO:0007669"/>
    <property type="project" value="UniProtKB-KW"/>
</dbReference>
<dbReference type="AlphaFoldDB" id="A0A177E867"/>
<evidence type="ECO:0000256" key="5">
    <source>
        <dbReference type="ARBA" id="ARBA00022840"/>
    </source>
</evidence>
<dbReference type="GO" id="GO:0005524">
    <property type="term" value="F:ATP binding"/>
    <property type="evidence" value="ECO:0007669"/>
    <property type="project" value="UniProtKB-KW"/>
</dbReference>
<evidence type="ECO:0000313" key="10">
    <source>
        <dbReference type="Proteomes" id="UP000076964"/>
    </source>
</evidence>
<dbReference type="RefSeq" id="WP_068541622.1">
    <property type="nucleotide sequence ID" value="NZ_LSFI01000016.1"/>
</dbReference>
<keyword evidence="5" id="KW-0067">ATP-binding</keyword>
<evidence type="ECO:0000256" key="1">
    <source>
        <dbReference type="ARBA" id="ARBA00012519"/>
    </source>
</evidence>
<dbReference type="Gene3D" id="3.40.50.620">
    <property type="entry name" value="HUPs"/>
    <property type="match status" value="1"/>
</dbReference>
<dbReference type="Pfam" id="PF01467">
    <property type="entry name" value="CTP_transf_like"/>
    <property type="match status" value="1"/>
</dbReference>
<gene>
    <name evidence="9" type="ORF">TH606_04125</name>
</gene>
<dbReference type="EC" id="2.7.7.70" evidence="1"/>
<keyword evidence="10" id="KW-1185">Reference proteome</keyword>
<protein>
    <recommendedName>
        <fullName evidence="1">D-glycero-beta-D-manno-heptose 1-phosphate adenylyltransferase</fullName>
        <ecNumber evidence="1">2.7.7.70</ecNumber>
    </recommendedName>
</protein>
<feature type="domain" description="Cytidyltransferase-like" evidence="8">
    <location>
        <begin position="23"/>
        <end position="148"/>
    </location>
</feature>
<evidence type="ECO:0000259" key="8">
    <source>
        <dbReference type="Pfam" id="PF01467"/>
    </source>
</evidence>
<dbReference type="PANTHER" id="PTHR43793">
    <property type="entry name" value="FAD SYNTHASE"/>
    <property type="match status" value="1"/>
</dbReference>
<dbReference type="EMBL" id="LSFI01000016">
    <property type="protein sequence ID" value="OAG27978.1"/>
    <property type="molecule type" value="Genomic_DNA"/>
</dbReference>
<name>A0A177E867_9BACT</name>
<evidence type="ECO:0000256" key="7">
    <source>
        <dbReference type="ARBA" id="ARBA00047428"/>
    </source>
</evidence>
<keyword evidence="4" id="KW-0547">Nucleotide-binding</keyword>
<dbReference type="PANTHER" id="PTHR43793:SF2">
    <property type="entry name" value="BIFUNCTIONAL PROTEIN HLDE"/>
    <property type="match status" value="1"/>
</dbReference>
<dbReference type="GO" id="GO:0016773">
    <property type="term" value="F:phosphotransferase activity, alcohol group as acceptor"/>
    <property type="evidence" value="ECO:0007669"/>
    <property type="project" value="InterPro"/>
</dbReference>
<dbReference type="InterPro" id="IPR011914">
    <property type="entry name" value="RfaE_dom_II"/>
</dbReference>
<sequence length="155" mass="17431">MLPLEELCRRAGWRKALGQKMVFTNGCFDLLHAGHVSYLARAREAGDFLVVGLNSDTSIRRIKGPKRPVNPQEYRAQVLGALSVVDYVVLFDEDTPERLIKALRPDVLVKGADWPEEKIVGASFVKSYGGKVLRIPFEHEISTTKIIEKIRQNEA</sequence>
<keyword evidence="3 9" id="KW-0548">Nucleotidyltransferase</keyword>
<evidence type="ECO:0000256" key="6">
    <source>
        <dbReference type="ARBA" id="ARBA00023277"/>
    </source>
</evidence>
<comment type="caution">
    <text evidence="9">The sequence shown here is derived from an EMBL/GenBank/DDBJ whole genome shotgun (WGS) entry which is preliminary data.</text>
</comment>
<dbReference type="InterPro" id="IPR014729">
    <property type="entry name" value="Rossmann-like_a/b/a_fold"/>
</dbReference>
<reference evidence="9 10" key="1">
    <citation type="submission" date="2016-02" db="EMBL/GenBank/DDBJ databases">
        <title>Draft genome sequence of Thermodesulfatator sp. S606.</title>
        <authorList>
            <person name="Lai Q."/>
            <person name="Cao J."/>
            <person name="Dupont S."/>
            <person name="Shao Z."/>
            <person name="Jebbar M."/>
            <person name="Alain K."/>
        </authorList>
    </citation>
    <scope>NUCLEOTIDE SEQUENCE [LARGE SCALE GENOMIC DNA]</scope>
    <source>
        <strain evidence="9 10">S606</strain>
    </source>
</reference>
<dbReference type="NCBIfam" id="TIGR02199">
    <property type="entry name" value="rfaE_dom_II"/>
    <property type="match status" value="1"/>
</dbReference>
<keyword evidence="2 9" id="KW-0808">Transferase</keyword>
<dbReference type="InterPro" id="IPR004821">
    <property type="entry name" value="Cyt_trans-like"/>
</dbReference>